<dbReference type="InterPro" id="IPR029044">
    <property type="entry name" value="Nucleotide-diphossugar_trans"/>
</dbReference>
<dbReference type="PANTHER" id="PTHR43646:SF2">
    <property type="entry name" value="GLYCOSYLTRANSFERASE 2-LIKE DOMAIN-CONTAINING PROTEIN"/>
    <property type="match status" value="1"/>
</dbReference>
<feature type="transmembrane region" description="Helical" evidence="6">
    <location>
        <begin position="319"/>
        <end position="340"/>
    </location>
</feature>
<dbReference type="Proteomes" id="UP000563524">
    <property type="component" value="Unassembled WGS sequence"/>
</dbReference>
<gene>
    <name evidence="8" type="ORF">GGQ59_001935</name>
</gene>
<dbReference type="EMBL" id="JACHOB010000004">
    <property type="protein sequence ID" value="MBB4659398.1"/>
    <property type="molecule type" value="Genomic_DNA"/>
</dbReference>
<dbReference type="AlphaFoldDB" id="A0A840I5F9"/>
<keyword evidence="9" id="KW-1185">Reference proteome</keyword>
<keyword evidence="6" id="KW-0812">Transmembrane</keyword>
<evidence type="ECO:0000256" key="6">
    <source>
        <dbReference type="SAM" id="Phobius"/>
    </source>
</evidence>
<evidence type="ECO:0000256" key="3">
    <source>
        <dbReference type="ARBA" id="ARBA00022676"/>
    </source>
</evidence>
<dbReference type="PANTHER" id="PTHR43646">
    <property type="entry name" value="GLYCOSYLTRANSFERASE"/>
    <property type="match status" value="1"/>
</dbReference>
<evidence type="ECO:0000313" key="8">
    <source>
        <dbReference type="EMBL" id="MBB4659398.1"/>
    </source>
</evidence>
<evidence type="ECO:0000256" key="5">
    <source>
        <dbReference type="ARBA" id="ARBA00023136"/>
    </source>
</evidence>
<dbReference type="Pfam" id="PF00535">
    <property type="entry name" value="Glycos_transf_2"/>
    <property type="match status" value="1"/>
</dbReference>
<evidence type="ECO:0000259" key="7">
    <source>
        <dbReference type="Pfam" id="PF00535"/>
    </source>
</evidence>
<name>A0A840I5F9_9PROT</name>
<comment type="subcellular location">
    <subcellularLocation>
        <location evidence="1">Cell membrane</location>
    </subcellularLocation>
</comment>
<accession>A0A840I5F9</accession>
<dbReference type="InterPro" id="IPR001173">
    <property type="entry name" value="Glyco_trans_2-like"/>
</dbReference>
<evidence type="ECO:0000256" key="4">
    <source>
        <dbReference type="ARBA" id="ARBA00022679"/>
    </source>
</evidence>
<feature type="transmembrane region" description="Helical" evidence="6">
    <location>
        <begin position="277"/>
        <end position="295"/>
    </location>
</feature>
<keyword evidence="4 8" id="KW-0808">Transferase</keyword>
<dbReference type="RefSeq" id="WP_183817973.1">
    <property type="nucleotide sequence ID" value="NZ_JACHOB010000004.1"/>
</dbReference>
<feature type="domain" description="Glycosyltransferase 2-like" evidence="7">
    <location>
        <begin position="7"/>
        <end position="120"/>
    </location>
</feature>
<dbReference type="GO" id="GO:0005886">
    <property type="term" value="C:plasma membrane"/>
    <property type="evidence" value="ECO:0007669"/>
    <property type="project" value="UniProtKB-SubCell"/>
</dbReference>
<evidence type="ECO:0000256" key="2">
    <source>
        <dbReference type="ARBA" id="ARBA00022475"/>
    </source>
</evidence>
<reference evidence="8 9" key="1">
    <citation type="submission" date="2020-08" db="EMBL/GenBank/DDBJ databases">
        <title>Genomic Encyclopedia of Type Strains, Phase IV (KMG-IV): sequencing the most valuable type-strain genomes for metagenomic binning, comparative biology and taxonomic classification.</title>
        <authorList>
            <person name="Goeker M."/>
        </authorList>
    </citation>
    <scope>NUCLEOTIDE SEQUENCE [LARGE SCALE GENOMIC DNA]</scope>
    <source>
        <strain evidence="8 9">DSM 102850</strain>
    </source>
</reference>
<dbReference type="GO" id="GO:0016757">
    <property type="term" value="F:glycosyltransferase activity"/>
    <property type="evidence" value="ECO:0007669"/>
    <property type="project" value="UniProtKB-KW"/>
</dbReference>
<keyword evidence="6" id="KW-1133">Transmembrane helix</keyword>
<evidence type="ECO:0000256" key="1">
    <source>
        <dbReference type="ARBA" id="ARBA00004236"/>
    </source>
</evidence>
<dbReference type="PROSITE" id="PS51257">
    <property type="entry name" value="PROKAR_LIPOPROTEIN"/>
    <property type="match status" value="1"/>
</dbReference>
<dbReference type="SUPFAM" id="SSF53448">
    <property type="entry name" value="Nucleotide-diphospho-sugar transferases"/>
    <property type="match status" value="1"/>
</dbReference>
<comment type="caution">
    <text evidence="8">The sequence shown here is derived from an EMBL/GenBank/DDBJ whole genome shotgun (WGS) entry which is preliminary data.</text>
</comment>
<dbReference type="Gene3D" id="3.90.550.10">
    <property type="entry name" value="Spore Coat Polysaccharide Biosynthesis Protein SpsA, Chain A"/>
    <property type="match status" value="1"/>
</dbReference>
<keyword evidence="5 6" id="KW-0472">Membrane</keyword>
<organism evidence="8 9">
    <name type="scientific">Parvularcula dongshanensis</name>
    <dbReference type="NCBI Taxonomy" id="1173995"/>
    <lineage>
        <taxon>Bacteria</taxon>
        <taxon>Pseudomonadati</taxon>
        <taxon>Pseudomonadota</taxon>
        <taxon>Alphaproteobacteria</taxon>
        <taxon>Parvularculales</taxon>
        <taxon>Parvularculaceae</taxon>
        <taxon>Parvularcula</taxon>
    </lineage>
</organism>
<proteinExistence type="predicted"/>
<evidence type="ECO:0000313" key="9">
    <source>
        <dbReference type="Proteomes" id="UP000563524"/>
    </source>
</evidence>
<keyword evidence="3" id="KW-0328">Glycosyltransferase</keyword>
<protein>
    <submittedName>
        <fullName evidence="8">GT2 family glycosyltransferase</fullName>
    </submittedName>
</protein>
<keyword evidence="2" id="KW-1003">Cell membrane</keyword>
<sequence length="361" mass="38885">MRRDAFSVVIPAYQAASTLQACLEAINAARPAPDEVIVYDDGSTDQTPEIARAHGARVIAGTVARRGPAYGRNRGAQAARCPTVLFVDADVAVAPDALGRLSRLVSSDENVSAAFGAYGDRVSAVVRNVAGRYANLRHHHTHVTAAPSGVAEAQTFWSGLGAVDRAAFLAVGGFDEGYGRPCIEDVELGLRLKARGGRLLLVPDARGDHMKDWTLVQLWRTDLLQRAVPWSQLVAEGRIAPTLNTGGAEQTKSVLAHLVWLFALVAMGTALVGESAIWLAFVALSAGALLAYLVSNRRFLRVLRRQSRGTAIAGAGLHWLYHCYASLTFAIVVVWTGFMTRMRTRRSHKRALAARLRTPSA</sequence>
<feature type="transmembrane region" description="Helical" evidence="6">
    <location>
        <begin position="254"/>
        <end position="272"/>
    </location>
</feature>